<dbReference type="EMBL" id="FUEG01000007">
    <property type="protein sequence ID" value="SJL06727.1"/>
    <property type="molecule type" value="Genomic_DNA"/>
</dbReference>
<evidence type="ECO:0000313" key="2">
    <source>
        <dbReference type="EMBL" id="SJL06727.1"/>
    </source>
</evidence>
<protein>
    <submittedName>
        <fullName evidence="2">Uncharacterized protein</fullName>
    </submittedName>
</protein>
<name>A0A284RD86_ARMOS</name>
<gene>
    <name evidence="2" type="ORF">ARMOST_10069</name>
</gene>
<keyword evidence="3" id="KW-1185">Reference proteome</keyword>
<reference evidence="3" key="1">
    <citation type="journal article" date="2017" name="Nat. Ecol. Evol.">
        <title>Genome expansion and lineage-specific genetic innovations in the forest pathogenic fungi Armillaria.</title>
        <authorList>
            <person name="Sipos G."/>
            <person name="Prasanna A.N."/>
            <person name="Walter M.C."/>
            <person name="O'Connor E."/>
            <person name="Balint B."/>
            <person name="Krizsan K."/>
            <person name="Kiss B."/>
            <person name="Hess J."/>
            <person name="Varga T."/>
            <person name="Slot J."/>
            <person name="Riley R."/>
            <person name="Boka B."/>
            <person name="Rigling D."/>
            <person name="Barry K."/>
            <person name="Lee J."/>
            <person name="Mihaltcheva S."/>
            <person name="LaButti K."/>
            <person name="Lipzen A."/>
            <person name="Waldron R."/>
            <person name="Moloney N.M."/>
            <person name="Sperisen C."/>
            <person name="Kredics L."/>
            <person name="Vagvoelgyi C."/>
            <person name="Patrignani A."/>
            <person name="Fitzpatrick D."/>
            <person name="Nagy I."/>
            <person name="Doyle S."/>
            <person name="Anderson J.B."/>
            <person name="Grigoriev I.V."/>
            <person name="Gueldener U."/>
            <person name="Muensterkoetter M."/>
            <person name="Nagy L.G."/>
        </authorList>
    </citation>
    <scope>NUCLEOTIDE SEQUENCE [LARGE SCALE GENOMIC DNA]</scope>
    <source>
        <strain evidence="3">C18/9</strain>
    </source>
</reference>
<organism evidence="2 3">
    <name type="scientific">Armillaria ostoyae</name>
    <name type="common">Armillaria root rot fungus</name>
    <dbReference type="NCBI Taxonomy" id="47428"/>
    <lineage>
        <taxon>Eukaryota</taxon>
        <taxon>Fungi</taxon>
        <taxon>Dikarya</taxon>
        <taxon>Basidiomycota</taxon>
        <taxon>Agaricomycotina</taxon>
        <taxon>Agaricomycetes</taxon>
        <taxon>Agaricomycetidae</taxon>
        <taxon>Agaricales</taxon>
        <taxon>Marasmiineae</taxon>
        <taxon>Physalacriaceae</taxon>
        <taxon>Armillaria</taxon>
    </lineage>
</organism>
<dbReference type="Proteomes" id="UP000219338">
    <property type="component" value="Unassembled WGS sequence"/>
</dbReference>
<feature type="region of interest" description="Disordered" evidence="1">
    <location>
        <begin position="58"/>
        <end position="91"/>
    </location>
</feature>
<proteinExistence type="predicted"/>
<evidence type="ECO:0000256" key="1">
    <source>
        <dbReference type="SAM" id="MobiDB-lite"/>
    </source>
</evidence>
<evidence type="ECO:0000313" key="3">
    <source>
        <dbReference type="Proteomes" id="UP000219338"/>
    </source>
</evidence>
<accession>A0A284RD86</accession>
<dbReference type="AlphaFoldDB" id="A0A284RD86"/>
<sequence>MTVTSGVVINTGMIRPSSVLPSTSASVTAASGWLNAAVNIKTLKETVKKTNKTVLFKDKDTPTGSTSIANDDRGRVKQKIAEPVQPKLKKS</sequence>